<dbReference type="Proteomes" id="UP000265618">
    <property type="component" value="Unassembled WGS sequence"/>
</dbReference>
<evidence type="ECO:0000313" key="1">
    <source>
        <dbReference type="EMBL" id="GCA63393.1"/>
    </source>
</evidence>
<protein>
    <submittedName>
        <fullName evidence="1">Uncharacterized protein</fullName>
    </submittedName>
</protein>
<organism evidence="1 2">
    <name type="scientific">Kipferlia bialata</name>
    <dbReference type="NCBI Taxonomy" id="797122"/>
    <lineage>
        <taxon>Eukaryota</taxon>
        <taxon>Metamonada</taxon>
        <taxon>Carpediemonas-like organisms</taxon>
        <taxon>Kipferlia</taxon>
    </lineage>
</organism>
<reference evidence="1 2" key="1">
    <citation type="journal article" date="2018" name="PLoS ONE">
        <title>The draft genome of Kipferlia bialata reveals reductive genome evolution in fornicate parasites.</title>
        <authorList>
            <person name="Tanifuji G."/>
            <person name="Takabayashi S."/>
            <person name="Kume K."/>
            <person name="Takagi M."/>
            <person name="Nakayama T."/>
            <person name="Kamikawa R."/>
            <person name="Inagaki Y."/>
            <person name="Hashimoto T."/>
        </authorList>
    </citation>
    <scope>NUCLEOTIDE SEQUENCE [LARGE SCALE GENOMIC DNA]</scope>
    <source>
        <strain evidence="1">NY0173</strain>
    </source>
</reference>
<dbReference type="EMBL" id="BDIP01003358">
    <property type="protein sequence ID" value="GCA63393.1"/>
    <property type="molecule type" value="Genomic_DNA"/>
</dbReference>
<comment type="caution">
    <text evidence="1">The sequence shown here is derived from an EMBL/GenBank/DDBJ whole genome shotgun (WGS) entry which is preliminary data.</text>
</comment>
<name>A0A391NYB1_9EUKA</name>
<evidence type="ECO:0000313" key="2">
    <source>
        <dbReference type="Proteomes" id="UP000265618"/>
    </source>
</evidence>
<feature type="non-terminal residue" evidence="1">
    <location>
        <position position="14"/>
    </location>
</feature>
<gene>
    <name evidence="1" type="ORF">KIPB_009675</name>
</gene>
<proteinExistence type="predicted"/>
<sequence>MQYAELPDENVLYK</sequence>
<accession>A0A391NYB1</accession>
<keyword evidence="2" id="KW-1185">Reference proteome</keyword>